<dbReference type="InterPro" id="IPR011990">
    <property type="entry name" value="TPR-like_helical_dom_sf"/>
</dbReference>
<evidence type="ECO:0000313" key="1">
    <source>
        <dbReference type="EMBL" id="KAJ3489945.1"/>
    </source>
</evidence>
<reference evidence="1" key="1">
    <citation type="submission" date="2022-07" db="EMBL/GenBank/DDBJ databases">
        <title>Genome Sequence of Physisporinus lineatus.</title>
        <authorList>
            <person name="Buettner E."/>
        </authorList>
    </citation>
    <scope>NUCLEOTIDE SEQUENCE</scope>
    <source>
        <strain evidence="1">VT162</strain>
    </source>
</reference>
<dbReference type="EMBL" id="JANAWD010000036">
    <property type="protein sequence ID" value="KAJ3489945.1"/>
    <property type="molecule type" value="Genomic_DNA"/>
</dbReference>
<evidence type="ECO:0008006" key="3">
    <source>
        <dbReference type="Google" id="ProtNLM"/>
    </source>
</evidence>
<evidence type="ECO:0000313" key="2">
    <source>
        <dbReference type="Proteomes" id="UP001212997"/>
    </source>
</evidence>
<dbReference type="AlphaFoldDB" id="A0AAD5VE87"/>
<comment type="caution">
    <text evidence="1">The sequence shown here is derived from an EMBL/GenBank/DDBJ whole genome shotgun (WGS) entry which is preliminary data.</text>
</comment>
<dbReference type="InterPro" id="IPR019734">
    <property type="entry name" value="TPR_rpt"/>
</dbReference>
<sequence length="882" mass="99940">MKEYRDVSKPLVGQPGPTSSQCIPLEMQEAIVKCLSSQEYWPDFNSLANCALTCHALRRVAIKGLYQRVEVLGKIQHRSLELTLRKEEFRSRVHTLSVHDVTPEERVSHVALHGLPPQLTRLFIFGPQIPDKNTFPIHPTLFANLSQHHSVRFLQIQQINMNNLNELRRLLGNLPGLESAILRNVSWKTSDATFRPLFNATSWRLSQISLSECSSDFIAPFLWARPPRNLARTNQRQLRRMNNECHPPLWEPDVVPIVELATFVLGIPENSSTKGPICWEWGKTDVPNRWYLECCVDEIDASTNLAYVRFHLVDPFHTPLTPDRGYIFAIDICIEEPSGIALDRLDELLRGFQNLETLDLRSENGSDLQMIAKLLAAIGSPSVRMHINGYPCDVQITSISPKPWSPDKQQPKRLCCARIKNETASHRLVLSQSLARLYAHFRRRGLPEGELEVLKQHIKVKRELAKSDAIQYHPDLARLLQIIRTSFYSLGYLKQALEHSKEAVEIGRQLASRDPAAFDSLLAALLHERGVDFKGVGRREDAVASYLEAIDIRRKLAIQDPGAYDSVLADSLHRAGSELSKQGAHERALVFNKEAVETRRRLCIRDPEAFYFALSDSLHRVGTNLDNLGHIEDSLGYHEEAAEIRRSLPTRDFSKSVLAKSLSAVARSLSRLDRHLEAVKLYQEVVSIKLTMRMTNQSLRELSSLANSLHTTAFELSNVGRHEEALTFYTEAIGIRRRLASQNGGWHKVNSLLANTLHKAGASLCNLGRHEEALEYHEEATRIRRILSVYGHQLKDSNALANSLHTVGLALYNVGRFEETFDREAIGIRRDLASKNPDLYNPLLAKSLRVMWARLFLLGRHEKEAAVLDELARVERNLPSSS</sequence>
<dbReference type="SUPFAM" id="SSF52047">
    <property type="entry name" value="RNI-like"/>
    <property type="match status" value="1"/>
</dbReference>
<keyword evidence="2" id="KW-1185">Reference proteome</keyword>
<dbReference type="SMART" id="SM00028">
    <property type="entry name" value="TPR"/>
    <property type="match status" value="6"/>
</dbReference>
<protein>
    <recommendedName>
        <fullName evidence="3">TPR-like protein</fullName>
    </recommendedName>
</protein>
<dbReference type="PANTHER" id="PTHR19959:SF119">
    <property type="entry name" value="FUNGAL LIPASE-LIKE DOMAIN-CONTAINING PROTEIN"/>
    <property type="match status" value="1"/>
</dbReference>
<gene>
    <name evidence="1" type="ORF">NLI96_g1782</name>
</gene>
<dbReference type="Proteomes" id="UP001212997">
    <property type="component" value="Unassembled WGS sequence"/>
</dbReference>
<dbReference type="SUPFAM" id="SSF48452">
    <property type="entry name" value="TPR-like"/>
    <property type="match status" value="2"/>
</dbReference>
<dbReference type="Pfam" id="PF13374">
    <property type="entry name" value="TPR_10"/>
    <property type="match status" value="2"/>
</dbReference>
<name>A0AAD5VE87_9APHY</name>
<dbReference type="Gene3D" id="1.25.40.10">
    <property type="entry name" value="Tetratricopeptide repeat domain"/>
    <property type="match status" value="3"/>
</dbReference>
<dbReference type="PANTHER" id="PTHR19959">
    <property type="entry name" value="KINESIN LIGHT CHAIN"/>
    <property type="match status" value="1"/>
</dbReference>
<accession>A0AAD5VE87</accession>
<proteinExistence type="predicted"/>
<organism evidence="1 2">
    <name type="scientific">Meripilus lineatus</name>
    <dbReference type="NCBI Taxonomy" id="2056292"/>
    <lineage>
        <taxon>Eukaryota</taxon>
        <taxon>Fungi</taxon>
        <taxon>Dikarya</taxon>
        <taxon>Basidiomycota</taxon>
        <taxon>Agaricomycotina</taxon>
        <taxon>Agaricomycetes</taxon>
        <taxon>Polyporales</taxon>
        <taxon>Meripilaceae</taxon>
        <taxon>Meripilus</taxon>
    </lineage>
</organism>